<evidence type="ECO:0000313" key="5">
    <source>
        <dbReference type="EMBL" id="MDA0166442.1"/>
    </source>
</evidence>
<dbReference type="Gene3D" id="3.30.450.40">
    <property type="match status" value="2"/>
</dbReference>
<dbReference type="FunFam" id="3.30.450.40:FF:000035">
    <property type="entry name" value="PAS sensor protein"/>
    <property type="match status" value="1"/>
</dbReference>
<sequence length="791" mass="84241">MAGDGPSRRTARARGRRPGVARWIALALVLQGILVVIDVASADQVVFTTAFVLAPFGLAVTGHARATAAMAVLAVILAIASGYWNHYAGSTDHFLRITIVTVGGILATLAAAALEKAAEQRGRMAILASVGRLSSAHTLNDAIAGLAESLVPAAADGCWVDLIEPDGEPRRLFEHGADPPAAELSGPARLLEHHTRAVVPLLSQGEITGHLGLTTTTGAYDEEDLQFFTIVAGRVALVLANARLVSDLRSTRARLDGILNGLAEAVTVNDDQGRTIYANQAATRLLGRTSPEEVTRARPGELAARFVITDEQGDPVNIDDFPGRRLVRNEPAPEMLTRTIDKTTGRAFWLLTKASPLTDQGRNFAINIIEDVTRAKEAEQRQRFLARAGQVLASSLDYEETLRHVAALAVPWLADWCAVDLPGRDGAIEQVALAHTDPEKVAMANELRRRYPPDPVAASGVPAVLAGAPAELYKEIPDELLEQLIDDPDQLRAIRDIGMRSVMIVPMRSGEDTLGAITFVTADSGRRFDEDDFAFAQDLGLRAATAVQNARLYAAQERVAHTLQASLLPEEIPHIAGFSIAASYQAGELGAEVGGDFYDIVPTAGGGHLIFLGDVTGKGIEAAALTSLVRHSVRTAARFDPRPGAILALVNEILAEQARLSPVTLVTLHLHANELTIAAAGHPPPLLRRHAQQNAVTAIGPTGILLGVSPGQTFAEETTILEPGDAVLLYTDGVTDTPGTSDRFGTDRLAHTLEHAPAEPQKILDTIDETLKAFQAGTAIDDRALLLVAYR</sequence>
<dbReference type="SUPFAM" id="SSF55781">
    <property type="entry name" value="GAF domain-like"/>
    <property type="match status" value="2"/>
</dbReference>
<dbReference type="SUPFAM" id="SSF55785">
    <property type="entry name" value="PYP-like sensor domain (PAS domain)"/>
    <property type="match status" value="1"/>
</dbReference>
<organism evidence="5 6">
    <name type="scientific">Solirubrobacter ginsenosidimutans</name>
    <dbReference type="NCBI Taxonomy" id="490573"/>
    <lineage>
        <taxon>Bacteria</taxon>
        <taxon>Bacillati</taxon>
        <taxon>Actinomycetota</taxon>
        <taxon>Thermoleophilia</taxon>
        <taxon>Solirubrobacterales</taxon>
        <taxon>Solirubrobacteraceae</taxon>
        <taxon>Solirubrobacter</taxon>
    </lineage>
</organism>
<dbReference type="Pfam" id="PF01590">
    <property type="entry name" value="GAF"/>
    <property type="match status" value="2"/>
</dbReference>
<dbReference type="InterPro" id="IPR036457">
    <property type="entry name" value="PPM-type-like_dom_sf"/>
</dbReference>
<dbReference type="GO" id="GO:0016791">
    <property type="term" value="F:phosphatase activity"/>
    <property type="evidence" value="ECO:0007669"/>
    <property type="project" value="TreeGrafter"/>
</dbReference>
<keyword evidence="1" id="KW-0378">Hydrolase</keyword>
<evidence type="ECO:0000259" key="4">
    <source>
        <dbReference type="PROSITE" id="PS50113"/>
    </source>
</evidence>
<dbReference type="CDD" id="cd00130">
    <property type="entry name" value="PAS"/>
    <property type="match status" value="1"/>
</dbReference>
<dbReference type="PANTHER" id="PTHR43156">
    <property type="entry name" value="STAGE II SPORULATION PROTEIN E-RELATED"/>
    <property type="match status" value="1"/>
</dbReference>
<dbReference type="InterPro" id="IPR029016">
    <property type="entry name" value="GAF-like_dom_sf"/>
</dbReference>
<dbReference type="InterPro" id="IPR000700">
    <property type="entry name" value="PAS-assoc_C"/>
</dbReference>
<dbReference type="SMART" id="SM00065">
    <property type="entry name" value="GAF"/>
    <property type="match status" value="2"/>
</dbReference>
<feature type="transmembrane region" description="Helical" evidence="2">
    <location>
        <begin position="93"/>
        <end position="114"/>
    </location>
</feature>
<dbReference type="EMBL" id="JAPDOD010000066">
    <property type="protein sequence ID" value="MDA0166442.1"/>
    <property type="molecule type" value="Genomic_DNA"/>
</dbReference>
<name>A0A9X3S689_9ACTN</name>
<dbReference type="PROSITE" id="PS50113">
    <property type="entry name" value="PAC"/>
    <property type="match status" value="1"/>
</dbReference>
<dbReference type="Proteomes" id="UP001149140">
    <property type="component" value="Unassembled WGS sequence"/>
</dbReference>
<dbReference type="PROSITE" id="PS50112">
    <property type="entry name" value="PAS"/>
    <property type="match status" value="1"/>
</dbReference>
<keyword evidence="2" id="KW-1133">Transmembrane helix</keyword>
<dbReference type="InterPro" id="IPR035965">
    <property type="entry name" value="PAS-like_dom_sf"/>
</dbReference>
<protein>
    <submittedName>
        <fullName evidence="5">SpoIIE family protein phosphatase</fullName>
    </submittedName>
</protein>
<keyword evidence="2" id="KW-0472">Membrane</keyword>
<evidence type="ECO:0000256" key="2">
    <source>
        <dbReference type="SAM" id="Phobius"/>
    </source>
</evidence>
<dbReference type="Pfam" id="PF07228">
    <property type="entry name" value="SpoIIE"/>
    <property type="match status" value="1"/>
</dbReference>
<dbReference type="SMART" id="SM00331">
    <property type="entry name" value="PP2C_SIG"/>
    <property type="match status" value="1"/>
</dbReference>
<dbReference type="NCBIfam" id="TIGR00229">
    <property type="entry name" value="sensory_box"/>
    <property type="match status" value="1"/>
</dbReference>
<comment type="caution">
    <text evidence="5">The sequence shown here is derived from an EMBL/GenBank/DDBJ whole genome shotgun (WGS) entry which is preliminary data.</text>
</comment>
<keyword evidence="2" id="KW-0812">Transmembrane</keyword>
<dbReference type="SUPFAM" id="SSF81606">
    <property type="entry name" value="PP2C-like"/>
    <property type="match status" value="1"/>
</dbReference>
<feature type="domain" description="PAC" evidence="4">
    <location>
        <begin position="333"/>
        <end position="384"/>
    </location>
</feature>
<dbReference type="Pfam" id="PF13426">
    <property type="entry name" value="PAS_9"/>
    <property type="match status" value="1"/>
</dbReference>
<dbReference type="RefSeq" id="WP_270045700.1">
    <property type="nucleotide sequence ID" value="NZ_JAPDOD010000066.1"/>
</dbReference>
<dbReference type="AlphaFoldDB" id="A0A9X3S689"/>
<evidence type="ECO:0000259" key="3">
    <source>
        <dbReference type="PROSITE" id="PS50112"/>
    </source>
</evidence>
<proteinExistence type="predicted"/>
<evidence type="ECO:0000256" key="1">
    <source>
        <dbReference type="ARBA" id="ARBA00022801"/>
    </source>
</evidence>
<dbReference type="PANTHER" id="PTHR43156:SF2">
    <property type="entry name" value="STAGE II SPORULATION PROTEIN E"/>
    <property type="match status" value="1"/>
</dbReference>
<dbReference type="Gene3D" id="3.30.450.20">
    <property type="entry name" value="PAS domain"/>
    <property type="match status" value="1"/>
</dbReference>
<keyword evidence="6" id="KW-1185">Reference proteome</keyword>
<evidence type="ECO:0000313" key="6">
    <source>
        <dbReference type="Proteomes" id="UP001149140"/>
    </source>
</evidence>
<gene>
    <name evidence="5" type="ORF">OM076_39625</name>
</gene>
<reference evidence="5" key="1">
    <citation type="submission" date="2022-10" db="EMBL/GenBank/DDBJ databases">
        <title>The WGS of Solirubrobacter ginsenosidimutans DSM 21036.</title>
        <authorList>
            <person name="Jiang Z."/>
        </authorList>
    </citation>
    <scope>NUCLEOTIDE SEQUENCE</scope>
    <source>
        <strain evidence="5">DSM 21036</strain>
    </source>
</reference>
<feature type="domain" description="PAS" evidence="3">
    <location>
        <begin position="251"/>
        <end position="296"/>
    </location>
</feature>
<accession>A0A9X3S689</accession>
<feature type="transmembrane region" description="Helical" evidence="2">
    <location>
        <begin position="20"/>
        <end position="39"/>
    </location>
</feature>
<feature type="transmembrane region" description="Helical" evidence="2">
    <location>
        <begin position="68"/>
        <end position="87"/>
    </location>
</feature>
<dbReference type="InterPro" id="IPR000014">
    <property type="entry name" value="PAS"/>
</dbReference>
<dbReference type="Gene3D" id="3.60.40.10">
    <property type="entry name" value="PPM-type phosphatase domain"/>
    <property type="match status" value="1"/>
</dbReference>
<dbReference type="InterPro" id="IPR001932">
    <property type="entry name" value="PPM-type_phosphatase-like_dom"/>
</dbReference>
<dbReference type="InterPro" id="IPR052016">
    <property type="entry name" value="Bact_Sigma-Reg"/>
</dbReference>
<dbReference type="InterPro" id="IPR003018">
    <property type="entry name" value="GAF"/>
</dbReference>